<dbReference type="PROSITE" id="PS50234">
    <property type="entry name" value="VWFA"/>
    <property type="match status" value="1"/>
</dbReference>
<accession>A0A1I6JRT3</accession>
<dbReference type="EMBL" id="FOZC01000010">
    <property type="protein sequence ID" value="SFR81611.1"/>
    <property type="molecule type" value="Genomic_DNA"/>
</dbReference>
<dbReference type="RefSeq" id="WP_031473441.1">
    <property type="nucleotide sequence ID" value="NZ_FOZC01000010.1"/>
</dbReference>
<evidence type="ECO:0000313" key="3">
    <source>
        <dbReference type="Proteomes" id="UP000214760"/>
    </source>
</evidence>
<evidence type="ECO:0000259" key="1">
    <source>
        <dbReference type="PROSITE" id="PS50234"/>
    </source>
</evidence>
<sequence>MRKGLTEVVFILDRSGSMRGLEQDTIGGFNSLIERQQKEEGEAYISAVLFDDRTEVLYDRVSVNRVEPMNDRQYFARGCTALLDAIGGAIHHIATVHRYAREEDRPEKTIFIITTDGMENSSRHYSYEDVKRMVELEKEEYGWEFLFLGANIDAIEVAGRFGIRKDRALNYHCDREGTRLNYQVLDETVSAVRRSRDREEMERGMEMCCERIREDYRRRRSESPR</sequence>
<dbReference type="Gene3D" id="3.40.50.410">
    <property type="entry name" value="von Willebrand factor, type A domain"/>
    <property type="match status" value="1"/>
</dbReference>
<dbReference type="AlphaFoldDB" id="A0A1I6JRT3"/>
<dbReference type="InterPro" id="IPR036465">
    <property type="entry name" value="vWFA_dom_sf"/>
</dbReference>
<dbReference type="SUPFAM" id="SSF53300">
    <property type="entry name" value="vWA-like"/>
    <property type="match status" value="1"/>
</dbReference>
<dbReference type="InterPro" id="IPR002035">
    <property type="entry name" value="VWF_A"/>
</dbReference>
<dbReference type="CDD" id="cd00198">
    <property type="entry name" value="vWFA"/>
    <property type="match status" value="1"/>
</dbReference>
<feature type="domain" description="VWFA" evidence="1">
    <location>
        <begin position="7"/>
        <end position="149"/>
    </location>
</feature>
<organism evidence="2 3">
    <name type="scientific">[Clostridium] aminophilum</name>
    <dbReference type="NCBI Taxonomy" id="1526"/>
    <lineage>
        <taxon>Bacteria</taxon>
        <taxon>Bacillati</taxon>
        <taxon>Bacillota</taxon>
        <taxon>Clostridia</taxon>
        <taxon>Lachnospirales</taxon>
        <taxon>Lachnospiraceae</taxon>
    </lineage>
</organism>
<protein>
    <submittedName>
        <fullName evidence="2">Uncharacterized conserved protein YegL, contains vWA domain of TerY type</fullName>
    </submittedName>
</protein>
<dbReference type="Proteomes" id="UP000214760">
    <property type="component" value="Unassembled WGS sequence"/>
</dbReference>
<name>A0A1I6JRT3_9FIRM</name>
<reference evidence="2 3" key="1">
    <citation type="submission" date="2016-10" db="EMBL/GenBank/DDBJ databases">
        <authorList>
            <person name="de Groot N.N."/>
        </authorList>
    </citation>
    <scope>NUCLEOTIDE SEQUENCE [LARGE SCALE GENOMIC DNA]</scope>
    <source>
        <strain evidence="2 3">F</strain>
    </source>
</reference>
<evidence type="ECO:0000313" key="2">
    <source>
        <dbReference type="EMBL" id="SFR81611.1"/>
    </source>
</evidence>
<proteinExistence type="predicted"/>
<gene>
    <name evidence="2" type="ORF">SAMN02910262_01844</name>
</gene>